<name>Q9G4D3_9STRA</name>
<dbReference type="GO" id="GO:0005840">
    <property type="term" value="C:ribosome"/>
    <property type="evidence" value="ECO:0007669"/>
    <property type="project" value="UniProtKB-KW"/>
</dbReference>
<dbReference type="AlphaFoldDB" id="Q9G4D3"/>
<keyword evidence="6" id="KW-0496">Mitochondrion</keyword>
<evidence type="ECO:0000256" key="4">
    <source>
        <dbReference type="RuleBase" id="RU003830"/>
    </source>
</evidence>
<dbReference type="EMBL" id="AF288091">
    <property type="protein sequence ID" value="AAG23667.1"/>
    <property type="molecule type" value="Genomic_DNA"/>
</dbReference>
<organism evidence="6">
    <name type="scientific">Thraustochytrium aureum</name>
    <dbReference type="NCBI Taxonomy" id="42467"/>
    <lineage>
        <taxon>Eukaryota</taxon>
        <taxon>Sar</taxon>
        <taxon>Stramenopiles</taxon>
        <taxon>Bigyra</taxon>
        <taxon>Labyrinthulomycetes</taxon>
        <taxon>Thraustochytrida</taxon>
        <taxon>Thraustochytriidae</taxon>
        <taxon>Thraustochytrium</taxon>
    </lineage>
</organism>
<dbReference type="SUPFAM" id="SSF46946">
    <property type="entry name" value="S13-like H2TH domain"/>
    <property type="match status" value="1"/>
</dbReference>
<evidence type="ECO:0000256" key="2">
    <source>
        <dbReference type="ARBA" id="ARBA00022980"/>
    </source>
</evidence>
<comment type="similarity">
    <text evidence="1 4">Belongs to the universal ribosomal protein uS13 family.</text>
</comment>
<dbReference type="GO" id="GO:0003723">
    <property type="term" value="F:RNA binding"/>
    <property type="evidence" value="ECO:0007669"/>
    <property type="project" value="InterPro"/>
</dbReference>
<geneLocation type="mitochondrion" evidence="6"/>
<feature type="region of interest" description="Disordered" evidence="5">
    <location>
        <begin position="101"/>
        <end position="120"/>
    </location>
</feature>
<dbReference type="InterPro" id="IPR010979">
    <property type="entry name" value="Ribosomal_uS13-like_H2TH"/>
</dbReference>
<evidence type="ECO:0000256" key="5">
    <source>
        <dbReference type="SAM" id="MobiDB-lite"/>
    </source>
</evidence>
<evidence type="ECO:0000313" key="6">
    <source>
        <dbReference type="EMBL" id="AAG23667.1"/>
    </source>
</evidence>
<dbReference type="Pfam" id="PF00416">
    <property type="entry name" value="Ribosomal_S13"/>
    <property type="match status" value="1"/>
</dbReference>
<keyword evidence="3 4" id="KW-0687">Ribonucleoprotein</keyword>
<protein>
    <submittedName>
        <fullName evidence="6">Ribosomal protein S13</fullName>
    </submittedName>
</protein>
<sequence length="120" mass="13671">MISHLKSFKKNKTLFNVLRDTKSIGPIKIKYIAKITGLSLKTPISLFSESQLEHLSIWIEKNFTGSNCIHTEFLQIKSEEKKKIIASKSLRSLRFKKGLPVRGQRTKTNAKTAKRLNKGS</sequence>
<dbReference type="GO" id="GO:0006412">
    <property type="term" value="P:translation"/>
    <property type="evidence" value="ECO:0007669"/>
    <property type="project" value="InterPro"/>
</dbReference>
<reference evidence="6" key="1">
    <citation type="submission" date="2000-12" db="EMBL/GenBank/DDBJ databases">
        <title>Phylogenetic relationships of stramenopile algae, based on complete mitochondrial genome sequences.</title>
        <authorList>
            <person name="Burger G."/>
            <person name="Lang B.F."/>
            <person name="Gray W.M.M.W."/>
        </authorList>
    </citation>
    <scope>NUCLEOTIDE SEQUENCE</scope>
</reference>
<dbReference type="GO" id="GO:1990904">
    <property type="term" value="C:ribonucleoprotein complex"/>
    <property type="evidence" value="ECO:0007669"/>
    <property type="project" value="UniProtKB-KW"/>
</dbReference>
<accession>Q9G4D3</accession>
<evidence type="ECO:0000256" key="3">
    <source>
        <dbReference type="ARBA" id="ARBA00023274"/>
    </source>
</evidence>
<keyword evidence="2 4" id="KW-0689">Ribosomal protein</keyword>
<dbReference type="GO" id="GO:0003735">
    <property type="term" value="F:structural constituent of ribosome"/>
    <property type="evidence" value="ECO:0007669"/>
    <property type="project" value="InterPro"/>
</dbReference>
<gene>
    <name evidence="6" type="primary">rps13</name>
</gene>
<dbReference type="Gene3D" id="4.10.910.10">
    <property type="entry name" value="30s ribosomal protein s13, domain 2"/>
    <property type="match status" value="1"/>
</dbReference>
<dbReference type="InterPro" id="IPR027437">
    <property type="entry name" value="Rbsml_uS13_C"/>
</dbReference>
<evidence type="ECO:0000256" key="1">
    <source>
        <dbReference type="ARBA" id="ARBA00008080"/>
    </source>
</evidence>
<dbReference type="InterPro" id="IPR001892">
    <property type="entry name" value="Ribosomal_uS13"/>
</dbReference>
<dbReference type="PROSITE" id="PS50159">
    <property type="entry name" value="RIBOSOMAL_S13_2"/>
    <property type="match status" value="1"/>
</dbReference>
<proteinExistence type="inferred from homology"/>
<dbReference type="PIRSF" id="PIRSF002134">
    <property type="entry name" value="Ribosomal_S13"/>
    <property type="match status" value="1"/>
</dbReference>